<sequence>MRLLFLWPCFGEAARHHEHLLLKYGQRLPLVFCDVLVAQVKHDSK</sequence>
<reference evidence="1 2" key="1">
    <citation type="submission" date="2006-04" db="EMBL/GenBank/DDBJ databases">
        <authorList>
            <person name="Nierman W.C."/>
        </authorList>
    </citation>
    <scope>NUCLEOTIDE SEQUENCE [LARGE SCALE GENOMIC DNA]</scope>
    <source>
        <strain evidence="1 2">DW4/3-1</strain>
    </source>
</reference>
<proteinExistence type="predicted"/>
<accession>Q08M58</accession>
<organism evidence="1 2">
    <name type="scientific">Stigmatella aurantiaca (strain DW4/3-1)</name>
    <dbReference type="NCBI Taxonomy" id="378806"/>
    <lineage>
        <taxon>Bacteria</taxon>
        <taxon>Pseudomonadati</taxon>
        <taxon>Myxococcota</taxon>
        <taxon>Myxococcia</taxon>
        <taxon>Myxococcales</taxon>
        <taxon>Cystobacterineae</taxon>
        <taxon>Archangiaceae</taxon>
        <taxon>Stigmatella</taxon>
    </lineage>
</organism>
<comment type="caution">
    <text evidence="1">The sequence shown here is derived from an EMBL/GenBank/DDBJ whole genome shotgun (WGS) entry which is preliminary data.</text>
</comment>
<gene>
    <name evidence="1" type="ORF">STIAU_1325</name>
</gene>
<dbReference type="Proteomes" id="UP000032702">
    <property type="component" value="Unassembled WGS sequence"/>
</dbReference>
<protein>
    <submittedName>
        <fullName evidence="1">Uncharacterized protein</fullName>
    </submittedName>
</protein>
<evidence type="ECO:0000313" key="1">
    <source>
        <dbReference type="EMBL" id="EAU61566.1"/>
    </source>
</evidence>
<name>Q08M58_STIAD</name>
<evidence type="ECO:0000313" key="2">
    <source>
        <dbReference type="Proteomes" id="UP000032702"/>
    </source>
</evidence>
<dbReference type="EMBL" id="AAMD01000440">
    <property type="protein sequence ID" value="EAU61566.1"/>
    <property type="molecule type" value="Genomic_DNA"/>
</dbReference>
<dbReference type="AlphaFoldDB" id="Q08M58"/>